<comment type="similarity">
    <text evidence="2">Belongs to the diacylglycerol/lipid kinase family.</text>
</comment>
<dbReference type="SUPFAM" id="SSF111331">
    <property type="entry name" value="NAD kinase/diacylglycerol kinase-like"/>
    <property type="match status" value="1"/>
</dbReference>
<name>A0A9E6XZ21_9ACTN</name>
<dbReference type="PROSITE" id="PS50146">
    <property type="entry name" value="DAGK"/>
    <property type="match status" value="1"/>
</dbReference>
<dbReference type="PANTHER" id="PTHR12358">
    <property type="entry name" value="SPHINGOSINE KINASE"/>
    <property type="match status" value="1"/>
</dbReference>
<evidence type="ECO:0000313" key="5">
    <source>
        <dbReference type="Proteomes" id="UP001162834"/>
    </source>
</evidence>
<proteinExistence type="inferred from homology"/>
<evidence type="ECO:0000259" key="3">
    <source>
        <dbReference type="PROSITE" id="PS50146"/>
    </source>
</evidence>
<keyword evidence="5" id="KW-1185">Reference proteome</keyword>
<accession>A0A9E6XZ21</accession>
<keyword evidence="4" id="KW-0808">Transferase</keyword>
<dbReference type="RefSeq" id="WP_259310878.1">
    <property type="nucleotide sequence ID" value="NZ_CP087164.1"/>
</dbReference>
<keyword evidence="4" id="KW-0418">Kinase</keyword>
<dbReference type="InterPro" id="IPR001206">
    <property type="entry name" value="Diacylglycerol_kinase_cat_dom"/>
</dbReference>
<evidence type="ECO:0000313" key="4">
    <source>
        <dbReference type="EMBL" id="UGS36813.1"/>
    </source>
</evidence>
<comment type="cofactor">
    <cofactor evidence="1">
        <name>Mg(2+)</name>
        <dbReference type="ChEBI" id="CHEBI:18420"/>
    </cofactor>
</comment>
<dbReference type="Pfam" id="PF00781">
    <property type="entry name" value="DAGK_cat"/>
    <property type="match status" value="1"/>
</dbReference>
<dbReference type="EC" id="2.7.1.107" evidence="4"/>
<evidence type="ECO:0000256" key="2">
    <source>
        <dbReference type="ARBA" id="ARBA00005983"/>
    </source>
</evidence>
<dbReference type="InterPro" id="IPR016064">
    <property type="entry name" value="NAD/diacylglycerol_kinase_sf"/>
</dbReference>
<dbReference type="Gene3D" id="2.60.200.40">
    <property type="match status" value="1"/>
</dbReference>
<sequence>MNPVLVSLTTPSLEALEQLASAAQRDAAIDRKRMLVVVNPYATTVSDRLRNLVVYALQGRYDVTAIDTESKDHATEVCRRVGDDGYEVVVTFGGDGTVNEAVNGLIGSDVPLFPLPGGNTNVFCRMLGIPNEIVDATEHLLRIADDWQPRRVDLPAVNGRAFTFSSGVGLDATVVRRVDARPHLKARFGPWFFTSAAVVSFMKDYVVRPPRLEVTSDTGWTDRGVTAIVQNGDPYTYFRDRPISLAEGATLDSGTLSAVVLERATALDVPTISARAFLPRARIVRHRRVGHAERLDALTVRSTDGREIPLQLDGDYVGSVTEARYTITPGGLAVVS</sequence>
<gene>
    <name evidence="4" type="primary">dagK</name>
    <name evidence="4" type="ORF">DSM104329_03224</name>
</gene>
<protein>
    <submittedName>
        <fullName evidence="4">Diacylglycerol kinase</fullName>
        <ecNumber evidence="4">2.7.1.107</ecNumber>
    </submittedName>
</protein>
<dbReference type="GO" id="GO:0004143">
    <property type="term" value="F:ATP-dependent diacylglycerol kinase activity"/>
    <property type="evidence" value="ECO:0007669"/>
    <property type="project" value="UniProtKB-EC"/>
</dbReference>
<reference evidence="4" key="1">
    <citation type="journal article" date="2022" name="Int. J. Syst. Evol. Microbiol.">
        <title>Pseudomonas aegrilactucae sp. nov. and Pseudomonas morbosilactucae sp. nov., pathogens causing bacterial rot of lettuce in Japan.</title>
        <authorList>
            <person name="Sawada H."/>
            <person name="Fujikawa T."/>
            <person name="Satou M."/>
        </authorList>
    </citation>
    <scope>NUCLEOTIDE SEQUENCE</scope>
    <source>
        <strain evidence="4">0166_1</strain>
    </source>
</reference>
<dbReference type="InterPro" id="IPR050187">
    <property type="entry name" value="Lipid_Phosphate_FormReg"/>
</dbReference>
<dbReference type="PANTHER" id="PTHR12358:SF54">
    <property type="entry name" value="SPHINGOSINE KINASE RELATED PROTEIN"/>
    <property type="match status" value="1"/>
</dbReference>
<dbReference type="Gene3D" id="3.40.50.10330">
    <property type="entry name" value="Probable inorganic polyphosphate/atp-NAD kinase, domain 1"/>
    <property type="match status" value="1"/>
</dbReference>
<dbReference type="EMBL" id="CP087164">
    <property type="protein sequence ID" value="UGS36813.1"/>
    <property type="molecule type" value="Genomic_DNA"/>
</dbReference>
<dbReference type="SMART" id="SM00046">
    <property type="entry name" value="DAGKc"/>
    <property type="match status" value="1"/>
</dbReference>
<dbReference type="Proteomes" id="UP001162834">
    <property type="component" value="Chromosome"/>
</dbReference>
<dbReference type="KEGG" id="sbae:DSM104329_03224"/>
<dbReference type="InterPro" id="IPR017438">
    <property type="entry name" value="ATP-NAD_kinase_N"/>
</dbReference>
<evidence type="ECO:0000256" key="1">
    <source>
        <dbReference type="ARBA" id="ARBA00001946"/>
    </source>
</evidence>
<organism evidence="4 5">
    <name type="scientific">Capillimicrobium parvum</name>
    <dbReference type="NCBI Taxonomy" id="2884022"/>
    <lineage>
        <taxon>Bacteria</taxon>
        <taxon>Bacillati</taxon>
        <taxon>Actinomycetota</taxon>
        <taxon>Thermoleophilia</taxon>
        <taxon>Solirubrobacterales</taxon>
        <taxon>Capillimicrobiaceae</taxon>
        <taxon>Capillimicrobium</taxon>
    </lineage>
</organism>
<dbReference type="AlphaFoldDB" id="A0A9E6XZ21"/>
<feature type="domain" description="DAGKc" evidence="3">
    <location>
        <begin position="29"/>
        <end position="161"/>
    </location>
</feature>